<dbReference type="SUPFAM" id="SSF52540">
    <property type="entry name" value="P-loop containing nucleoside triphosphate hydrolases"/>
    <property type="match status" value="1"/>
</dbReference>
<feature type="domain" description="DNA2/NAM7 helicase helicase" evidence="7">
    <location>
        <begin position="273"/>
        <end position="503"/>
    </location>
</feature>
<evidence type="ECO:0000259" key="8">
    <source>
        <dbReference type="Pfam" id="PF13087"/>
    </source>
</evidence>
<feature type="coiled-coil region" evidence="6">
    <location>
        <begin position="554"/>
        <end position="634"/>
    </location>
</feature>
<dbReference type="InterPro" id="IPR050534">
    <property type="entry name" value="Coronavir_polyprotein_1ab"/>
</dbReference>
<dbReference type="Pfam" id="PF13087">
    <property type="entry name" value="AAA_12"/>
    <property type="match status" value="1"/>
</dbReference>
<organism evidence="9 10">
    <name type="scientific">Ligilactobacillus murinus</name>
    <dbReference type="NCBI Taxonomy" id="1622"/>
    <lineage>
        <taxon>Bacteria</taxon>
        <taxon>Bacillati</taxon>
        <taxon>Bacillota</taxon>
        <taxon>Bacilli</taxon>
        <taxon>Lactobacillales</taxon>
        <taxon>Lactobacillaceae</taxon>
        <taxon>Ligilactobacillus</taxon>
    </lineage>
</organism>
<dbReference type="PANTHER" id="PTHR43788">
    <property type="entry name" value="DNA2/NAM7 HELICASE FAMILY MEMBER"/>
    <property type="match status" value="1"/>
</dbReference>
<gene>
    <name evidence="9" type="ORF">D6C19_05940</name>
</gene>
<evidence type="ECO:0000256" key="2">
    <source>
        <dbReference type="ARBA" id="ARBA00022741"/>
    </source>
</evidence>
<dbReference type="GO" id="GO:0005524">
    <property type="term" value="F:ATP binding"/>
    <property type="evidence" value="ECO:0007669"/>
    <property type="project" value="UniProtKB-KW"/>
</dbReference>
<accession>A0A4V1PTF1</accession>
<keyword evidence="3" id="KW-0378">Hydrolase</keyword>
<dbReference type="Proteomes" id="UP000289316">
    <property type="component" value="Unassembled WGS sequence"/>
</dbReference>
<dbReference type="Gene3D" id="3.40.50.300">
    <property type="entry name" value="P-loop containing nucleotide triphosphate hydrolases"/>
    <property type="match status" value="2"/>
</dbReference>
<keyword evidence="6" id="KW-0175">Coiled coil</keyword>
<comment type="similarity">
    <text evidence="1">Belongs to the DNA2/NAM7 helicase family.</text>
</comment>
<keyword evidence="2" id="KW-0547">Nucleotide-binding</keyword>
<proteinExistence type="inferred from homology"/>
<dbReference type="InterPro" id="IPR041679">
    <property type="entry name" value="DNA2/NAM7-like_C"/>
</dbReference>
<comment type="caution">
    <text evidence="9">The sequence shown here is derived from an EMBL/GenBank/DDBJ whole genome shotgun (WGS) entry which is preliminary data.</text>
</comment>
<reference evidence="9 10" key="1">
    <citation type="submission" date="2018-09" db="EMBL/GenBank/DDBJ databases">
        <title>Murine metabolic-syndrome-specific gut microbial biobank.</title>
        <authorList>
            <person name="Liu C."/>
        </authorList>
    </citation>
    <scope>NUCLEOTIDE SEQUENCE [LARGE SCALE GENOMIC DNA]</scope>
    <source>
        <strain evidence="9 10">C-30</strain>
    </source>
</reference>
<dbReference type="EMBL" id="QZFR01000038">
    <property type="protein sequence ID" value="RXV74374.1"/>
    <property type="molecule type" value="Genomic_DNA"/>
</dbReference>
<dbReference type="InterPro" id="IPR027417">
    <property type="entry name" value="P-loop_NTPase"/>
</dbReference>
<dbReference type="OrthoDB" id="9757917at2"/>
<sequence>MYSGEVNKNNVLASWIDIEKFSEGDIDLKAGDDKNYKQLRRADLIDNWTNFFKAKLSEFRYRNKISKEKVKNMGFTIYFDIFRFDDLINDLSEKFNLPEEYREDSNSNKFTYCLSFSVAENSFKLLEDQLFYTMSGYAHRYGKLPENILEVETDLGKQIAEFFEYDFEDGMMKLISQELRWSTRNYYVIHEDVTKGEPLLHSFYLDDLLWAKNEDYELLDRYIDGFSGKQINLDSNNKSSTFNGKNIAEILEPKNYPLGRFPSNPKWGLSLMQQIAVNVALNDPEKIRGVNGPPGTGKTTLLKDVFAELVVRQAYEISKLKDKHLTETHTYFRNGKIAQLPVEIADKNILVASSNNGAVQNIVKELPQKGQLSDEFLKATMNVDYFSNISNSDGDFDNWGMFATEGGKSTNRQNMLEIIRQMAEELKPEYFISDKAVYSKFTEQYERVSAMRQKMQNLFDACKKKEKLRLKLEVKQQEYRQELSEKEATYEQLSCNIEELENLVDIQARKASVAKEQVVNKDYRIELIDSKIDETKRHKPAMFTLKKFICPRSVETYVNEINELKSSKTALLQERVELQARSESVQRQLIESQENLQKSTTYRERFQAEIISWKQESEIKLSRIEKKISSLELKLKDPNYMPLDLSLAYADLQQTAPWSTKEYRTEQSKLFIYALAVRKQFLHENSKSLKGSWNIWNRIADYSVPHKKHLIAYAWDWVNFAIPVISTTFASFHGMFRNMGAGSIANLFIDEAGQATPQSAVGAILRSKKVMAVGDPAQIPPVIPLSNGLISLIANKNNASEQIVNGDESVQTLVDSASRFGYQKTEDEWIGMPLWVHRRCLDPMFSISNQISYAGQMVLADSMSQAGKGAWVDISGRSDDKFVQEQANWLKNEILRRASDGEVDTNNIYVISPFKNVVTQLKQYLQTIGFPQKNIGTVHTFQGKEAAIVYLVLGASFEESGAASWAVSTPNLMNVAATRAKKEFYIVGDKKLYKSLNSEVVIKTLSVLENTDI</sequence>
<evidence type="ECO:0000256" key="4">
    <source>
        <dbReference type="ARBA" id="ARBA00022806"/>
    </source>
</evidence>
<dbReference type="PANTHER" id="PTHR43788:SF8">
    <property type="entry name" value="DNA-BINDING PROTEIN SMUBP-2"/>
    <property type="match status" value="1"/>
</dbReference>
<keyword evidence="4 9" id="KW-0347">Helicase</keyword>
<evidence type="ECO:0000259" key="7">
    <source>
        <dbReference type="Pfam" id="PF13086"/>
    </source>
</evidence>
<evidence type="ECO:0000256" key="6">
    <source>
        <dbReference type="SAM" id="Coils"/>
    </source>
</evidence>
<evidence type="ECO:0000256" key="3">
    <source>
        <dbReference type="ARBA" id="ARBA00022801"/>
    </source>
</evidence>
<dbReference type="GO" id="GO:0016787">
    <property type="term" value="F:hydrolase activity"/>
    <property type="evidence" value="ECO:0007669"/>
    <property type="project" value="UniProtKB-KW"/>
</dbReference>
<keyword evidence="5" id="KW-0067">ATP-binding</keyword>
<dbReference type="AlphaFoldDB" id="A0A4V1PTF1"/>
<protein>
    <submittedName>
        <fullName evidence="9">Replication ATP-dependent helicase</fullName>
    </submittedName>
</protein>
<dbReference type="InterPro" id="IPR041677">
    <property type="entry name" value="DNA2/NAM7_AAA_11"/>
</dbReference>
<evidence type="ECO:0000313" key="9">
    <source>
        <dbReference type="EMBL" id="RXV74374.1"/>
    </source>
</evidence>
<dbReference type="GO" id="GO:0043139">
    <property type="term" value="F:5'-3' DNA helicase activity"/>
    <property type="evidence" value="ECO:0007669"/>
    <property type="project" value="TreeGrafter"/>
</dbReference>
<name>A0A4V1PTF1_9LACO</name>
<feature type="coiled-coil region" evidence="6">
    <location>
        <begin position="462"/>
        <end position="517"/>
    </location>
</feature>
<dbReference type="RefSeq" id="WP_119448177.1">
    <property type="nucleotide sequence ID" value="NZ_QWMU01000014.1"/>
</dbReference>
<dbReference type="Pfam" id="PF13086">
    <property type="entry name" value="AAA_11"/>
    <property type="match status" value="2"/>
</dbReference>
<evidence type="ECO:0000256" key="1">
    <source>
        <dbReference type="ARBA" id="ARBA00007913"/>
    </source>
</evidence>
<feature type="domain" description="DNA2/NAM7 helicase-like C-terminal" evidence="8">
    <location>
        <begin position="895"/>
        <end position="991"/>
    </location>
</feature>
<evidence type="ECO:0000313" key="10">
    <source>
        <dbReference type="Proteomes" id="UP000289316"/>
    </source>
</evidence>
<evidence type="ECO:0000256" key="5">
    <source>
        <dbReference type="ARBA" id="ARBA00022840"/>
    </source>
</evidence>
<feature type="domain" description="DNA2/NAM7 helicase helicase" evidence="7">
    <location>
        <begin position="584"/>
        <end position="783"/>
    </location>
</feature>